<dbReference type="PANTHER" id="PTHR14134:SF2">
    <property type="entry name" value="E3 UBIQUITIN-PROTEIN LIGASE RAD18"/>
    <property type="match status" value="1"/>
</dbReference>
<feature type="region of interest" description="Disordered" evidence="5">
    <location>
        <begin position="524"/>
        <end position="590"/>
    </location>
</feature>
<evidence type="ECO:0000256" key="1">
    <source>
        <dbReference type="ARBA" id="ARBA00022723"/>
    </source>
</evidence>
<dbReference type="SMART" id="SM00184">
    <property type="entry name" value="RING"/>
    <property type="match status" value="1"/>
</dbReference>
<dbReference type="Pfam" id="PF13445">
    <property type="entry name" value="zf-RING_UBOX"/>
    <property type="match status" value="1"/>
</dbReference>
<dbReference type="InterPro" id="IPR027370">
    <property type="entry name" value="Znf-RING_euk"/>
</dbReference>
<accession>A0ABD3NL32</accession>
<name>A0ABD3NL32_9STRA</name>
<evidence type="ECO:0000313" key="7">
    <source>
        <dbReference type="EMBL" id="KAL3775841.1"/>
    </source>
</evidence>
<keyword evidence="3" id="KW-0862">Zinc</keyword>
<evidence type="ECO:0000256" key="5">
    <source>
        <dbReference type="SAM" id="MobiDB-lite"/>
    </source>
</evidence>
<dbReference type="Gene3D" id="3.30.40.10">
    <property type="entry name" value="Zinc/RING finger domain, C3HC4 (zinc finger)"/>
    <property type="match status" value="1"/>
</dbReference>
<feature type="region of interest" description="Disordered" evidence="5">
    <location>
        <begin position="77"/>
        <end position="123"/>
    </location>
</feature>
<feature type="compositionally biased region" description="Basic and acidic residues" evidence="5">
    <location>
        <begin position="91"/>
        <end position="103"/>
    </location>
</feature>
<feature type="compositionally biased region" description="Low complexity" evidence="5">
    <location>
        <begin position="497"/>
        <end position="512"/>
    </location>
</feature>
<feature type="compositionally biased region" description="Acidic residues" evidence="5">
    <location>
        <begin position="330"/>
        <end position="344"/>
    </location>
</feature>
<feature type="region of interest" description="Disordered" evidence="5">
    <location>
        <begin position="492"/>
        <end position="512"/>
    </location>
</feature>
<evidence type="ECO:0000313" key="8">
    <source>
        <dbReference type="Proteomes" id="UP001530400"/>
    </source>
</evidence>
<feature type="compositionally biased region" description="Basic residues" evidence="5">
    <location>
        <begin position="315"/>
        <end position="325"/>
    </location>
</feature>
<dbReference type="AlphaFoldDB" id="A0ABD3NL32"/>
<evidence type="ECO:0000259" key="6">
    <source>
        <dbReference type="PROSITE" id="PS50089"/>
    </source>
</evidence>
<comment type="caution">
    <text evidence="7">The sequence shown here is derived from an EMBL/GenBank/DDBJ whole genome shotgun (WGS) entry which is preliminary data.</text>
</comment>
<feature type="compositionally biased region" description="Polar residues" evidence="5">
    <location>
        <begin position="351"/>
        <end position="363"/>
    </location>
</feature>
<evidence type="ECO:0000256" key="2">
    <source>
        <dbReference type="ARBA" id="ARBA00022771"/>
    </source>
</evidence>
<dbReference type="Proteomes" id="UP001530400">
    <property type="component" value="Unassembled WGS sequence"/>
</dbReference>
<feature type="compositionally biased region" description="Polar residues" evidence="5">
    <location>
        <begin position="524"/>
        <end position="558"/>
    </location>
</feature>
<evidence type="ECO:0000256" key="3">
    <source>
        <dbReference type="ARBA" id="ARBA00022833"/>
    </source>
</evidence>
<dbReference type="PANTHER" id="PTHR14134">
    <property type="entry name" value="E3 UBIQUITIN-PROTEIN LIGASE RAD18"/>
    <property type="match status" value="1"/>
</dbReference>
<dbReference type="InterPro" id="IPR001841">
    <property type="entry name" value="Znf_RING"/>
</dbReference>
<dbReference type="Gene3D" id="2.30.30.380">
    <property type="entry name" value="Zn-finger domain of Sec23/24"/>
    <property type="match status" value="1"/>
</dbReference>
<dbReference type="GO" id="GO:0008270">
    <property type="term" value="F:zinc ion binding"/>
    <property type="evidence" value="ECO:0007669"/>
    <property type="project" value="UniProtKB-KW"/>
</dbReference>
<feature type="domain" description="RING-type" evidence="6">
    <location>
        <begin position="164"/>
        <end position="210"/>
    </location>
</feature>
<keyword evidence="2 4" id="KW-0863">Zinc-finger</keyword>
<dbReference type="EMBL" id="JALLPJ020001132">
    <property type="protein sequence ID" value="KAL3775841.1"/>
    <property type="molecule type" value="Genomic_DNA"/>
</dbReference>
<dbReference type="InterPro" id="IPR039577">
    <property type="entry name" value="Rad18"/>
</dbReference>
<dbReference type="InterPro" id="IPR017907">
    <property type="entry name" value="Znf_RING_CS"/>
</dbReference>
<feature type="compositionally biased region" description="Low complexity" evidence="5">
    <location>
        <begin position="104"/>
        <end position="122"/>
    </location>
</feature>
<reference evidence="7 8" key="1">
    <citation type="submission" date="2024-10" db="EMBL/GenBank/DDBJ databases">
        <title>Updated reference genomes for cyclostephanoid diatoms.</title>
        <authorList>
            <person name="Roberts W.R."/>
            <person name="Alverson A.J."/>
        </authorList>
    </citation>
    <scope>NUCLEOTIDE SEQUENCE [LARGE SCALE GENOMIC DNA]</scope>
    <source>
        <strain evidence="7 8">AJA010-31</strain>
    </source>
</reference>
<feature type="region of interest" description="Disordered" evidence="5">
    <location>
        <begin position="288"/>
        <end position="363"/>
    </location>
</feature>
<evidence type="ECO:0000256" key="4">
    <source>
        <dbReference type="PROSITE-ProRule" id="PRU00175"/>
    </source>
</evidence>
<dbReference type="PROSITE" id="PS00518">
    <property type="entry name" value="ZF_RING_1"/>
    <property type="match status" value="1"/>
</dbReference>
<proteinExistence type="predicted"/>
<sequence length="638" mass="70988">MADNSSQLLAIKNTYRDEVLNLLCDAASRSEQSVSAAAIEKSRDDATLNIIALNISPHTRDELLKAAEQEAQQMYPAEISRRRSASSSVESRADHAAAADDTKSASNAAPKAAQPAPTKSAKVLPVEINLPEHSDEFDFISPPHFSASNPLHKSLKQQDQSYRCTICSELYTTPVAVMPCLHIFCSECIRKHCKFSMGNMKRECRCPECNQFVSFHHLNFHHIHIYLVLSQPWCCPDQIGNASQNYENKIIPFHLFASQVDNYKQMREGLRNALARLDVLEKERATQDTALTGGHAATTAVKRKSEETVETRSSTRARRNASKKTKYADDSSDSDNDNDSDFEVVEPPVENKQQSRPKVTLQRKTVASYHGLKRKKLVELCSKEGLPIDGSDEELKKRHSEFITLYNSECDAEYPRSVSELIKEIKKREVGRKREAVIAKQNGSSRHESYMNRLKHNVEIIGKGGNAALTTGDAQFDAKLNDGFKALIQNHKRNGKENNANSESESADNSNEAKAMPEFIINTRSESASSNDTSATEPMSEASYPTTTYTLPSRAQQPSNPPTAPAKQPSTTPKLTRQKKKKSPSQPVSLKLVDAGHWRCPLCTFNNERNTTSGARCEMCNTARPESKQDAEVVNIDC</sequence>
<dbReference type="SUPFAM" id="SSF57850">
    <property type="entry name" value="RING/U-box"/>
    <property type="match status" value="1"/>
</dbReference>
<feature type="compositionally biased region" description="Low complexity" evidence="5">
    <location>
        <begin position="289"/>
        <end position="300"/>
    </location>
</feature>
<keyword evidence="8" id="KW-1185">Reference proteome</keyword>
<protein>
    <recommendedName>
        <fullName evidence="6">RING-type domain-containing protein</fullName>
    </recommendedName>
</protein>
<dbReference type="InterPro" id="IPR013083">
    <property type="entry name" value="Znf_RING/FYVE/PHD"/>
</dbReference>
<keyword evidence="1" id="KW-0479">Metal-binding</keyword>
<dbReference type="PROSITE" id="PS50089">
    <property type="entry name" value="ZF_RING_2"/>
    <property type="match status" value="1"/>
</dbReference>
<gene>
    <name evidence="7" type="ORF">ACHAWO_005549</name>
</gene>
<organism evidence="7 8">
    <name type="scientific">Cyclotella atomus</name>
    <dbReference type="NCBI Taxonomy" id="382360"/>
    <lineage>
        <taxon>Eukaryota</taxon>
        <taxon>Sar</taxon>
        <taxon>Stramenopiles</taxon>
        <taxon>Ochrophyta</taxon>
        <taxon>Bacillariophyta</taxon>
        <taxon>Coscinodiscophyceae</taxon>
        <taxon>Thalassiosirophycidae</taxon>
        <taxon>Stephanodiscales</taxon>
        <taxon>Stephanodiscaceae</taxon>
        <taxon>Cyclotella</taxon>
    </lineage>
</organism>